<dbReference type="EMBL" id="CADCVK010000140">
    <property type="protein sequence ID" value="CAA9471537.1"/>
    <property type="molecule type" value="Genomic_DNA"/>
</dbReference>
<keyword evidence="1" id="KW-1133">Transmembrane helix</keyword>
<feature type="transmembrane region" description="Helical" evidence="1">
    <location>
        <begin position="187"/>
        <end position="208"/>
    </location>
</feature>
<feature type="transmembrane region" description="Helical" evidence="1">
    <location>
        <begin position="127"/>
        <end position="148"/>
    </location>
</feature>
<evidence type="ECO:0000313" key="2">
    <source>
        <dbReference type="EMBL" id="CAA9471537.1"/>
    </source>
</evidence>
<dbReference type="PANTHER" id="PTHR38454:SF1">
    <property type="entry name" value="INTEGRAL MEMBRANE PROTEIN"/>
    <property type="match status" value="1"/>
</dbReference>
<dbReference type="PANTHER" id="PTHR38454">
    <property type="entry name" value="INTEGRAL MEMBRANE PROTEIN-RELATED"/>
    <property type="match status" value="1"/>
</dbReference>
<name>A0A6J4REC1_9ACTN</name>
<reference evidence="2" key="1">
    <citation type="submission" date="2020-02" db="EMBL/GenBank/DDBJ databases">
        <authorList>
            <person name="Meier V. D."/>
        </authorList>
    </citation>
    <scope>NUCLEOTIDE SEQUENCE</scope>
    <source>
        <strain evidence="2">AVDCRST_MAG12</strain>
    </source>
</reference>
<evidence type="ECO:0000256" key="1">
    <source>
        <dbReference type="SAM" id="Phobius"/>
    </source>
</evidence>
<feature type="transmembrane region" description="Helical" evidence="1">
    <location>
        <begin position="32"/>
        <end position="50"/>
    </location>
</feature>
<organism evidence="2">
    <name type="scientific">uncultured Rubrobacteraceae bacterium</name>
    <dbReference type="NCBI Taxonomy" id="349277"/>
    <lineage>
        <taxon>Bacteria</taxon>
        <taxon>Bacillati</taxon>
        <taxon>Actinomycetota</taxon>
        <taxon>Rubrobacteria</taxon>
        <taxon>Rubrobacterales</taxon>
        <taxon>Rubrobacteraceae</taxon>
        <taxon>environmental samples</taxon>
    </lineage>
</organism>
<keyword evidence="1" id="KW-0812">Transmembrane</keyword>
<keyword evidence="1" id="KW-0472">Membrane</keyword>
<proteinExistence type="predicted"/>
<feature type="transmembrane region" description="Helical" evidence="1">
    <location>
        <begin position="97"/>
        <end position="115"/>
    </location>
</feature>
<evidence type="ECO:0008006" key="3">
    <source>
        <dbReference type="Google" id="ProtNLM"/>
    </source>
</evidence>
<dbReference type="Pfam" id="PF09586">
    <property type="entry name" value="YfhO"/>
    <property type="match status" value="1"/>
</dbReference>
<sequence>TLAEGYGSIEGVRAAWGGWTSDDWKRLLTPGLVYPGLTVLALALAAPLVARGRHAVPFFFVLSICTLVLSSPDGTPLHSVLYLLLPGFEWMHPHGPGRIKVILYLGFALLAGATLSRLGERTLNARTLVAVPVVTSLLLAVFAVVLLATEGPLAGFGTGASLVSLSALAVANACLAAYALSPARRQGAALLMALVLFVDLFAAGRATLSERATADLGKDLVGVDLSRYFEPTGAAEFLRSETADDPARYFGYGPHPLGDGWSFNYNNRFAEPDTSALLASNMGTPLGLQSIQGYNAVHIARYDEYMTELNGRSQGYHNADVVPRGLDSPLLDLLNVRYTIVPADVDAEQNALLELKDAHPTVYGDERVEVLENRDALPRAWIVHSARRSPPSETLKQLGSGAVDPRETALLERTPPDLDQPEDPSADRATVTEYEADRMSLRTATGARGLLVLSEAYYPAWRAYVDGEPVPLYVADHALRAVPVPAGEHSVELRYESWSLRTGLAVSLTAYLALAVLVVSAARRRRGGADKLPAGDAP</sequence>
<dbReference type="AlphaFoldDB" id="A0A6J4REC1"/>
<feature type="transmembrane region" description="Helical" evidence="1">
    <location>
        <begin position="57"/>
        <end position="85"/>
    </location>
</feature>
<accession>A0A6J4REC1</accession>
<dbReference type="InterPro" id="IPR018580">
    <property type="entry name" value="Uncharacterised_YfhO"/>
</dbReference>
<feature type="transmembrane region" description="Helical" evidence="1">
    <location>
        <begin position="498"/>
        <end position="522"/>
    </location>
</feature>
<protein>
    <recommendedName>
        <fullName evidence="3">YfhO family protein</fullName>
    </recommendedName>
</protein>
<gene>
    <name evidence="2" type="ORF">AVDCRST_MAG12-818</name>
</gene>
<feature type="transmembrane region" description="Helical" evidence="1">
    <location>
        <begin position="160"/>
        <end position="180"/>
    </location>
</feature>
<feature type="non-terminal residue" evidence="2">
    <location>
        <position position="1"/>
    </location>
</feature>